<dbReference type="EMBL" id="BNGU01000001">
    <property type="protein sequence ID" value="GHM59031.1"/>
    <property type="molecule type" value="Genomic_DNA"/>
</dbReference>
<evidence type="ECO:0000313" key="3">
    <source>
        <dbReference type="EMBL" id="GHM59031.1"/>
    </source>
</evidence>
<feature type="compositionally biased region" description="Low complexity" evidence="1">
    <location>
        <begin position="446"/>
        <end position="459"/>
    </location>
</feature>
<comment type="caution">
    <text evidence="3">The sequence shown here is derived from an EMBL/GenBank/DDBJ whole genome shotgun (WGS) entry which is preliminary data.</text>
</comment>
<sequence>MRKKTLSVNASAVLISTILLAKLTVELVNKKKKVEEIYLELACTIGVLLLCLVAIVLLIREKKEYNKVERSDSNLSLDSSDKEVKEGEGEKQQPLNSSFSCPERLTDETIPVEEVRDEAEKINSTMIKEDKSKTDNYYNLTNQQLSVKNFGQDESIIAITLPESYSIKKYKKIDANRQEIIQNTKDGIIDDGDSYKPVNFSVNKIEIVNNKGKKEDSYQFIFKFQSAKNANVSIEVSCDTLNVYSGWKKNEEKPVAQYFKDLKANDDFLIFLDVKEIFSGFLGKVLTFAQKIFPANDQGLSFVAGKDAYKHFKLNLLQEKSSNYIHAKGFAGILNKKFPIKDILISDQLIHKEQEVEQEHQNDVDQDIQVDGPTNQNVIVDEEMPDIPQLQNKEDETNLSNANSIPPSPSTSSGIVSDSISNLSISDTITAEPEEKDVQEQQTRRSSSVSSSKSFLGSKESIDSAGKPKKKFQLKSTWKNLKKNVSGIADKVENKLKKNKDTKKSKETSPSPSVDTSNATNVDGIDNQGFARD</sequence>
<evidence type="ECO:0008006" key="5">
    <source>
        <dbReference type="Google" id="ProtNLM"/>
    </source>
</evidence>
<accession>A0A8J3HNN0</accession>
<protein>
    <recommendedName>
        <fullName evidence="5">Transmembrane protein</fullName>
    </recommendedName>
</protein>
<feature type="region of interest" description="Disordered" evidence="1">
    <location>
        <begin position="430"/>
        <end position="533"/>
    </location>
</feature>
<keyword evidence="4" id="KW-1185">Reference proteome</keyword>
<feature type="transmembrane region" description="Helical" evidence="2">
    <location>
        <begin position="37"/>
        <end position="59"/>
    </location>
</feature>
<feature type="compositionally biased region" description="Low complexity" evidence="1">
    <location>
        <begin position="400"/>
        <end position="418"/>
    </location>
</feature>
<keyword evidence="2" id="KW-1133">Transmembrane helix</keyword>
<keyword evidence="2" id="KW-0472">Membrane</keyword>
<keyword evidence="2" id="KW-0812">Transmembrane</keyword>
<evidence type="ECO:0000256" key="1">
    <source>
        <dbReference type="SAM" id="MobiDB-lite"/>
    </source>
</evidence>
<feature type="region of interest" description="Disordered" evidence="1">
    <location>
        <begin position="397"/>
        <end position="418"/>
    </location>
</feature>
<dbReference type="Proteomes" id="UP000637906">
    <property type="component" value="Unassembled WGS sequence"/>
</dbReference>
<name>A0A8J3HNN0_9RICK</name>
<evidence type="ECO:0000256" key="2">
    <source>
        <dbReference type="SAM" id="Phobius"/>
    </source>
</evidence>
<reference evidence="3 4" key="1">
    <citation type="journal article" date="2021" name="Microb. Ecol.">
        <title>Candidatus Mesenet longicola: Novel Endosymbionts of Brontispa longissima that Induce Cytoplasmic Incompatibility.</title>
        <authorList>
            <person name="Takano S."/>
            <person name="Gotoh Y."/>
            <person name="Hayashi T."/>
        </authorList>
    </citation>
    <scope>NUCLEOTIDE SEQUENCE [LARGE SCALE GENOMIC DNA]</scope>
    <source>
        <strain evidence="3">L5</strain>
    </source>
</reference>
<evidence type="ECO:0000313" key="4">
    <source>
        <dbReference type="Proteomes" id="UP000637906"/>
    </source>
</evidence>
<gene>
    <name evidence="3" type="ORF">sL5_00240</name>
</gene>
<organism evidence="3 4">
    <name type="scientific">Candidatus Mesenet longicola</name>
    <dbReference type="NCBI Taxonomy" id="1892558"/>
    <lineage>
        <taxon>Bacteria</taxon>
        <taxon>Pseudomonadati</taxon>
        <taxon>Pseudomonadota</taxon>
        <taxon>Alphaproteobacteria</taxon>
        <taxon>Rickettsiales</taxon>
        <taxon>Anaplasmataceae</taxon>
        <taxon>Candidatus Mesenet</taxon>
    </lineage>
</organism>
<proteinExistence type="predicted"/>
<feature type="compositionally biased region" description="Basic and acidic residues" evidence="1">
    <location>
        <begin position="79"/>
        <end position="91"/>
    </location>
</feature>
<dbReference type="AlphaFoldDB" id="A0A8J3HNN0"/>
<feature type="region of interest" description="Disordered" evidence="1">
    <location>
        <begin position="70"/>
        <end position="102"/>
    </location>
</feature>